<gene>
    <name evidence="5" type="ORF">LCGC14_1594840</name>
</gene>
<dbReference type="InterPro" id="IPR002052">
    <property type="entry name" value="DNA_methylase_N6_adenine_CS"/>
</dbReference>
<feature type="domain" description="DNA methylase N-4/N-6" evidence="4">
    <location>
        <begin position="25"/>
        <end position="281"/>
    </location>
</feature>
<evidence type="ECO:0000256" key="2">
    <source>
        <dbReference type="ARBA" id="ARBA00022603"/>
    </source>
</evidence>
<dbReference type="GO" id="GO:0008170">
    <property type="term" value="F:N-methyltransferase activity"/>
    <property type="evidence" value="ECO:0007669"/>
    <property type="project" value="InterPro"/>
</dbReference>
<evidence type="ECO:0000313" key="5">
    <source>
        <dbReference type="EMBL" id="KKM25455.1"/>
    </source>
</evidence>
<keyword evidence="3" id="KW-0808">Transferase</keyword>
<dbReference type="PANTHER" id="PTHR13370:SF24">
    <property type="entry name" value="TYPE III RESTRICTION-MODIFICATION ENZYME STYLTI MOD SUBUNIT"/>
    <property type="match status" value="1"/>
</dbReference>
<dbReference type="PROSITE" id="PS00092">
    <property type="entry name" value="N6_MTASE"/>
    <property type="match status" value="1"/>
</dbReference>
<comment type="caution">
    <text evidence="5">The sequence shown here is derived from an EMBL/GenBank/DDBJ whole genome shotgun (WGS) entry which is preliminary data.</text>
</comment>
<dbReference type="EMBL" id="LAZR01012715">
    <property type="protein sequence ID" value="KKM25455.1"/>
    <property type="molecule type" value="Genomic_DNA"/>
</dbReference>
<dbReference type="Gene3D" id="3.40.50.150">
    <property type="entry name" value="Vaccinia Virus protein VP39"/>
    <property type="match status" value="1"/>
</dbReference>
<dbReference type="PANTHER" id="PTHR13370">
    <property type="entry name" value="RNA METHYLASE-RELATED"/>
    <property type="match status" value="1"/>
</dbReference>
<dbReference type="InterPro" id="IPR002941">
    <property type="entry name" value="DNA_methylase_N4/N6"/>
</dbReference>
<name>A0A0F9LDB2_9ZZZZ</name>
<dbReference type="InterPro" id="IPR029063">
    <property type="entry name" value="SAM-dependent_MTases_sf"/>
</dbReference>
<evidence type="ECO:0000256" key="3">
    <source>
        <dbReference type="ARBA" id="ARBA00022679"/>
    </source>
</evidence>
<evidence type="ECO:0000259" key="4">
    <source>
        <dbReference type="Pfam" id="PF01555"/>
    </source>
</evidence>
<dbReference type="InterPro" id="IPR001091">
    <property type="entry name" value="RM_Methyltransferase"/>
</dbReference>
<dbReference type="PRINTS" id="PR00508">
    <property type="entry name" value="S21N4MTFRASE"/>
</dbReference>
<organism evidence="5">
    <name type="scientific">marine sediment metagenome</name>
    <dbReference type="NCBI Taxonomy" id="412755"/>
    <lineage>
        <taxon>unclassified sequences</taxon>
        <taxon>metagenomes</taxon>
        <taxon>ecological metagenomes</taxon>
    </lineage>
</organism>
<evidence type="ECO:0000256" key="1">
    <source>
        <dbReference type="ARBA" id="ARBA00006594"/>
    </source>
</evidence>
<dbReference type="GO" id="GO:0005737">
    <property type="term" value="C:cytoplasm"/>
    <property type="evidence" value="ECO:0007669"/>
    <property type="project" value="TreeGrafter"/>
</dbReference>
<keyword evidence="2" id="KW-0489">Methyltransferase</keyword>
<proteinExistence type="inferred from homology"/>
<dbReference type="AlphaFoldDB" id="A0A0F9LDB2"/>
<dbReference type="CDD" id="cd02440">
    <property type="entry name" value="AdoMet_MTases"/>
    <property type="match status" value="1"/>
</dbReference>
<sequence>MGDKIERIICGDNLKVLEPFDNESIDLIYIDPPFFTNKHYAKIWGDKEETLQFADRWITKDKNGSGRASKDINIYSKWMKLRIDELYRILKKTGSFYLHCDYHANAHLRIMCDQIFGVKNFRSELIWSYEKPTASKKKYPRKHDTIFFYTKSKKWTFNFDAILVEFTDESKSRYNKIDENGRAYKTYRNKDGTYRIAYKPKGKPVDIFTIPFIQNNSKERLGYPTQKPEALLEKIIKASSNKGDIVLDAFCGCGTTISVAKRLGRQWIGIDVSPTACRLMVKRLNKKISIIEGLPIKESEIKELNGYEFQNWIIREMGGITGKKGADGGIDGNIGNMLVQVKKSNAGRHQLDAFVGMLALREGKKEGIFIALQFSTNFRIEVARLKQDNDITIHYFDVNDIINKKHLKILKEIIPKGEIKKYI</sequence>
<dbReference type="Pfam" id="PF01555">
    <property type="entry name" value="N6_N4_Mtase"/>
    <property type="match status" value="1"/>
</dbReference>
<dbReference type="SUPFAM" id="SSF53335">
    <property type="entry name" value="S-adenosyl-L-methionine-dependent methyltransferases"/>
    <property type="match status" value="1"/>
</dbReference>
<dbReference type="GO" id="GO:0003677">
    <property type="term" value="F:DNA binding"/>
    <property type="evidence" value="ECO:0007669"/>
    <property type="project" value="InterPro"/>
</dbReference>
<dbReference type="GO" id="GO:0032259">
    <property type="term" value="P:methylation"/>
    <property type="evidence" value="ECO:0007669"/>
    <property type="project" value="UniProtKB-KW"/>
</dbReference>
<accession>A0A0F9LDB2</accession>
<comment type="similarity">
    <text evidence="1">Belongs to the N(4)/N(6)-methyltransferase family.</text>
</comment>
<protein>
    <recommendedName>
        <fullName evidence="4">DNA methylase N-4/N-6 domain-containing protein</fullName>
    </recommendedName>
</protein>
<reference evidence="5" key="1">
    <citation type="journal article" date="2015" name="Nature">
        <title>Complex archaea that bridge the gap between prokaryotes and eukaryotes.</title>
        <authorList>
            <person name="Spang A."/>
            <person name="Saw J.H."/>
            <person name="Jorgensen S.L."/>
            <person name="Zaremba-Niedzwiedzka K."/>
            <person name="Martijn J."/>
            <person name="Lind A.E."/>
            <person name="van Eijk R."/>
            <person name="Schleper C."/>
            <person name="Guy L."/>
            <person name="Ettema T.J."/>
        </authorList>
    </citation>
    <scope>NUCLEOTIDE SEQUENCE</scope>
</reference>